<evidence type="ECO:0000313" key="1">
    <source>
        <dbReference type="EMBL" id="UWZ84639.1"/>
    </source>
</evidence>
<organism evidence="1 2">
    <name type="scientific">Occallatibacter riparius</name>
    <dbReference type="NCBI Taxonomy" id="1002689"/>
    <lineage>
        <taxon>Bacteria</taxon>
        <taxon>Pseudomonadati</taxon>
        <taxon>Acidobacteriota</taxon>
        <taxon>Terriglobia</taxon>
        <taxon>Terriglobales</taxon>
        <taxon>Acidobacteriaceae</taxon>
        <taxon>Occallatibacter</taxon>
    </lineage>
</organism>
<accession>A0A9J7BPW4</accession>
<dbReference type="KEGG" id="orp:MOP44_01590"/>
<dbReference type="RefSeq" id="WP_260794146.1">
    <property type="nucleotide sequence ID" value="NZ_CP093313.1"/>
</dbReference>
<sequence>MARRGRRNGDQFKVYAAEGGFRVIQRTSLANAQLYEALKIWRREYDTVTGAHIGFRVIGAESKKVDSDLRSIQTAAAIDSAEMELNVERSCTAGLPEVLRLKRAKEGRLPEDEVERVQAKIAVYPHVGAAQGDILRVWPA</sequence>
<protein>
    <submittedName>
        <fullName evidence="1">Uncharacterized protein</fullName>
    </submittedName>
</protein>
<keyword evidence="2" id="KW-1185">Reference proteome</keyword>
<dbReference type="EMBL" id="CP093313">
    <property type="protein sequence ID" value="UWZ84639.1"/>
    <property type="molecule type" value="Genomic_DNA"/>
</dbReference>
<dbReference type="Proteomes" id="UP001059380">
    <property type="component" value="Chromosome"/>
</dbReference>
<evidence type="ECO:0000313" key="2">
    <source>
        <dbReference type="Proteomes" id="UP001059380"/>
    </source>
</evidence>
<reference evidence="1" key="1">
    <citation type="submission" date="2021-04" db="EMBL/GenBank/DDBJ databases">
        <title>Phylogenetic analysis of Acidobacteriaceae.</title>
        <authorList>
            <person name="Qiu L."/>
            <person name="Zhang Q."/>
        </authorList>
    </citation>
    <scope>NUCLEOTIDE SEQUENCE</scope>
    <source>
        <strain evidence="1">DSM 25168</strain>
    </source>
</reference>
<proteinExistence type="predicted"/>
<dbReference type="AlphaFoldDB" id="A0A9J7BPW4"/>
<gene>
    <name evidence="1" type="ORF">MOP44_01590</name>
</gene>
<name>A0A9J7BPW4_9BACT</name>